<dbReference type="EMBL" id="SZPY01000004">
    <property type="protein sequence ID" value="TKI60947.1"/>
    <property type="molecule type" value="Genomic_DNA"/>
</dbReference>
<dbReference type="AlphaFoldDB" id="A0A4U2YIK6"/>
<dbReference type="PANTHER" id="PTHR43477">
    <property type="entry name" value="DIHYDROANTICAPSIN 7-DEHYDROGENASE"/>
    <property type="match status" value="1"/>
</dbReference>
<evidence type="ECO:0000313" key="4">
    <source>
        <dbReference type="Proteomes" id="UP000307808"/>
    </source>
</evidence>
<dbReference type="Pfam" id="PF13561">
    <property type="entry name" value="adh_short_C2"/>
    <property type="match status" value="1"/>
</dbReference>
<dbReference type="PANTHER" id="PTHR43477:SF1">
    <property type="entry name" value="DIHYDROANTICAPSIN 7-DEHYDROGENASE"/>
    <property type="match status" value="1"/>
</dbReference>
<proteinExistence type="inferred from homology"/>
<dbReference type="Gene3D" id="3.40.50.720">
    <property type="entry name" value="NAD(P)-binding Rossmann-like Domain"/>
    <property type="match status" value="1"/>
</dbReference>
<comment type="caution">
    <text evidence="3">The sequence shown here is derived from an EMBL/GenBank/DDBJ whole genome shotgun (WGS) entry which is preliminary data.</text>
</comment>
<sequence length="361" mass="38611">MATGLGDGRACGSAGRSRTLQCREVVGTGTGERLLAHADIVADADHRVSRGLPTTLSTDGPDTYRQGCRIVVTNFPRPVRKWYKPWVRLLPQADPSRPVRQPEQLSSVSSVGETSVIDVGFDFTGRHVLVTGGTRGLGLAVAQAFTEAGARVSVTGTKILPSLYDADLSRFDYHQLQLASNDAIESFAERIGAVDVLVNAAGARLASTMDEHEREFLCHSARLGFVGPQRLTQQLRQRICSSTAPGGGAVVHTRSTLSWLELTQTTTDAENELRAQTAQAGRAWSRYGARVNTVLTPSRVTVPSQQRLATPPVNDHAGAVLTRPRAVPEVNVGEVATITMFLASTGAAALSGQTIHATVRR</sequence>
<accession>A0A4U2YIK6</accession>
<keyword evidence="2" id="KW-0560">Oxidoreductase</keyword>
<evidence type="ECO:0000256" key="2">
    <source>
        <dbReference type="ARBA" id="ARBA00023002"/>
    </source>
</evidence>
<evidence type="ECO:0000256" key="1">
    <source>
        <dbReference type="ARBA" id="ARBA00006484"/>
    </source>
</evidence>
<dbReference type="InterPro" id="IPR036291">
    <property type="entry name" value="NAD(P)-bd_dom_sf"/>
</dbReference>
<organism evidence="3 4">
    <name type="scientific">Nocardioides jishulii</name>
    <dbReference type="NCBI Taxonomy" id="2575440"/>
    <lineage>
        <taxon>Bacteria</taxon>
        <taxon>Bacillati</taxon>
        <taxon>Actinomycetota</taxon>
        <taxon>Actinomycetes</taxon>
        <taxon>Propionibacteriales</taxon>
        <taxon>Nocardioidaceae</taxon>
        <taxon>Nocardioides</taxon>
    </lineage>
</organism>
<comment type="similarity">
    <text evidence="1">Belongs to the short-chain dehydrogenases/reductases (SDR) family.</text>
</comment>
<keyword evidence="4" id="KW-1185">Reference proteome</keyword>
<dbReference type="PRINTS" id="PR00081">
    <property type="entry name" value="GDHRDH"/>
</dbReference>
<dbReference type="CDD" id="cd05233">
    <property type="entry name" value="SDR_c"/>
    <property type="match status" value="1"/>
</dbReference>
<dbReference type="SUPFAM" id="SSF51735">
    <property type="entry name" value="NAD(P)-binding Rossmann-fold domains"/>
    <property type="match status" value="1"/>
</dbReference>
<reference evidence="3 4" key="1">
    <citation type="submission" date="2019-04" db="EMBL/GenBank/DDBJ databases">
        <authorList>
            <person name="Dong K."/>
        </authorList>
    </citation>
    <scope>NUCLEOTIDE SEQUENCE [LARGE SCALE GENOMIC DNA]</scope>
    <source>
        <strain evidence="4">dk3543</strain>
    </source>
</reference>
<dbReference type="InterPro" id="IPR002347">
    <property type="entry name" value="SDR_fam"/>
</dbReference>
<name>A0A4U2YIK6_9ACTN</name>
<evidence type="ECO:0000313" key="3">
    <source>
        <dbReference type="EMBL" id="TKI60947.1"/>
    </source>
</evidence>
<dbReference type="GO" id="GO:0016491">
    <property type="term" value="F:oxidoreductase activity"/>
    <property type="evidence" value="ECO:0007669"/>
    <property type="project" value="UniProtKB-KW"/>
</dbReference>
<dbReference type="InterPro" id="IPR051122">
    <property type="entry name" value="SDR_DHRS6-like"/>
</dbReference>
<protein>
    <submittedName>
        <fullName evidence="3">SDR family oxidoreductase</fullName>
    </submittedName>
</protein>
<dbReference type="OrthoDB" id="286404at2"/>
<gene>
    <name evidence="3" type="ORF">FC770_14310</name>
</gene>
<dbReference type="Proteomes" id="UP000307808">
    <property type="component" value="Unassembled WGS sequence"/>
</dbReference>